<dbReference type="EMBL" id="CAMXCT030000616">
    <property type="protein sequence ID" value="CAL4768509.1"/>
    <property type="molecule type" value="Genomic_DNA"/>
</dbReference>
<evidence type="ECO:0000256" key="1">
    <source>
        <dbReference type="SAM" id="Phobius"/>
    </source>
</evidence>
<evidence type="ECO:0000313" key="4">
    <source>
        <dbReference type="Proteomes" id="UP001152797"/>
    </source>
</evidence>
<evidence type="ECO:0000313" key="2">
    <source>
        <dbReference type="EMBL" id="CAI3981197.1"/>
    </source>
</evidence>
<keyword evidence="4" id="KW-1185">Reference proteome</keyword>
<dbReference type="EMBL" id="CAMXCT010000616">
    <property type="protein sequence ID" value="CAI3981197.1"/>
    <property type="molecule type" value="Genomic_DNA"/>
</dbReference>
<dbReference type="AlphaFoldDB" id="A0A9P1BWV3"/>
<gene>
    <name evidence="2" type="ORF">C1SCF055_LOCUS9011</name>
</gene>
<reference evidence="2" key="1">
    <citation type="submission" date="2022-10" db="EMBL/GenBank/DDBJ databases">
        <authorList>
            <person name="Chen Y."/>
            <person name="Dougan E. K."/>
            <person name="Chan C."/>
            <person name="Rhodes N."/>
            <person name="Thang M."/>
        </authorList>
    </citation>
    <scope>NUCLEOTIDE SEQUENCE</scope>
</reference>
<keyword evidence="1" id="KW-0472">Membrane</keyword>
<comment type="caution">
    <text evidence="2">The sequence shown here is derived from an EMBL/GenBank/DDBJ whole genome shotgun (WGS) entry which is preliminary data.</text>
</comment>
<feature type="transmembrane region" description="Helical" evidence="1">
    <location>
        <begin position="23"/>
        <end position="47"/>
    </location>
</feature>
<feature type="non-terminal residue" evidence="2">
    <location>
        <position position="1"/>
    </location>
</feature>
<organism evidence="2">
    <name type="scientific">Cladocopium goreaui</name>
    <dbReference type="NCBI Taxonomy" id="2562237"/>
    <lineage>
        <taxon>Eukaryota</taxon>
        <taxon>Sar</taxon>
        <taxon>Alveolata</taxon>
        <taxon>Dinophyceae</taxon>
        <taxon>Suessiales</taxon>
        <taxon>Symbiodiniaceae</taxon>
        <taxon>Cladocopium</taxon>
    </lineage>
</organism>
<evidence type="ECO:0000313" key="3">
    <source>
        <dbReference type="EMBL" id="CAL4768509.1"/>
    </source>
</evidence>
<keyword evidence="1" id="KW-0812">Transmembrane</keyword>
<sequence length="381" mass="42830">MQPFEVDRGSETRSLRPKQVSRGYVLSLLALVLGLGIAAVVGLLLAFSDSTADPTTTVHRAREILVAEMKGQRPVLESTYIFTQTMIETSQQIYHSLKDPAPEDHVLVLLGDAAEYELATHSELELLHVRRNCDRDHLYADLLHSFEVRMLQAKIPLRVMDALHYQSPRLQRSCSPEGLVKRGLFSLREGKGRLLLNCGMFAGNKDLFHEVVGNISQTLSLRVADAVRDPNWLGAQARFKLSKKTEWSILDVMSFDIYSYEFQVTFKKHVLGFNIHISTIPWDINDYIFLPLYNAVLLQAMLKGGCPKRKDFSDAALPLRQPTVLLMIHCLHDEHSFTSNFTDKVVFGLNAAQRTRVLAQASIGIGNNKVCFGCDQSGVYN</sequence>
<protein>
    <submittedName>
        <fullName evidence="2">Uncharacterized protein</fullName>
    </submittedName>
</protein>
<accession>A0A9P1BWV3</accession>
<dbReference type="EMBL" id="CAMXCT020000616">
    <property type="protein sequence ID" value="CAL1134572.1"/>
    <property type="molecule type" value="Genomic_DNA"/>
</dbReference>
<reference evidence="3 4" key="2">
    <citation type="submission" date="2024-05" db="EMBL/GenBank/DDBJ databases">
        <authorList>
            <person name="Chen Y."/>
            <person name="Shah S."/>
            <person name="Dougan E. K."/>
            <person name="Thang M."/>
            <person name="Chan C."/>
        </authorList>
    </citation>
    <scope>NUCLEOTIDE SEQUENCE [LARGE SCALE GENOMIC DNA]</scope>
</reference>
<dbReference type="Proteomes" id="UP001152797">
    <property type="component" value="Unassembled WGS sequence"/>
</dbReference>
<proteinExistence type="predicted"/>
<keyword evidence="1" id="KW-1133">Transmembrane helix</keyword>
<name>A0A9P1BWV3_9DINO</name>